<dbReference type="AlphaFoldDB" id="A0A4P9Y0J1"/>
<gene>
    <name evidence="1" type="ORF">BJ684DRAFT_22159</name>
</gene>
<keyword evidence="2" id="KW-1185">Reference proteome</keyword>
<protein>
    <submittedName>
        <fullName evidence="1">Uncharacterized protein</fullName>
    </submittedName>
</protein>
<sequence>MVDERVNTHQRRDTPGGRSFFEKAMLCTVASYKSSPACLVGRPLIASIRRAHDLTITLIEKASESMRDDLISSAACLIITFIRDDVGFSVGSDTQHTMHLLSIQKLAKLFMKYYKDLLQFVYDNSDPLIHMALHTLVPSTGAKRYRILPPVLLLLRKQIHNVRKILRINIRDGLIYIMLLCFPYNVTTKKDQTDQAYQDQLKLIVREALRKADPITFENLDRG</sequence>
<evidence type="ECO:0000313" key="1">
    <source>
        <dbReference type="EMBL" id="RKP11290.1"/>
    </source>
</evidence>
<dbReference type="Proteomes" id="UP000267251">
    <property type="component" value="Unassembled WGS sequence"/>
</dbReference>
<reference evidence="2" key="1">
    <citation type="journal article" date="2018" name="Nat. Microbiol.">
        <title>Leveraging single-cell genomics to expand the fungal tree of life.</title>
        <authorList>
            <person name="Ahrendt S.R."/>
            <person name="Quandt C.A."/>
            <person name="Ciobanu D."/>
            <person name="Clum A."/>
            <person name="Salamov A."/>
            <person name="Andreopoulos B."/>
            <person name="Cheng J.F."/>
            <person name="Woyke T."/>
            <person name="Pelin A."/>
            <person name="Henrissat B."/>
            <person name="Reynolds N.K."/>
            <person name="Benny G.L."/>
            <person name="Smith M.E."/>
            <person name="James T.Y."/>
            <person name="Grigoriev I.V."/>
        </authorList>
    </citation>
    <scope>NUCLEOTIDE SEQUENCE [LARGE SCALE GENOMIC DNA]</scope>
</reference>
<organism evidence="1 2">
    <name type="scientific">Piptocephalis cylindrospora</name>
    <dbReference type="NCBI Taxonomy" id="1907219"/>
    <lineage>
        <taxon>Eukaryota</taxon>
        <taxon>Fungi</taxon>
        <taxon>Fungi incertae sedis</taxon>
        <taxon>Zoopagomycota</taxon>
        <taxon>Zoopagomycotina</taxon>
        <taxon>Zoopagomycetes</taxon>
        <taxon>Zoopagales</taxon>
        <taxon>Piptocephalidaceae</taxon>
        <taxon>Piptocephalis</taxon>
    </lineage>
</organism>
<dbReference type="EMBL" id="KZ989038">
    <property type="protein sequence ID" value="RKP11290.1"/>
    <property type="molecule type" value="Genomic_DNA"/>
</dbReference>
<name>A0A4P9Y0J1_9FUNG</name>
<dbReference type="OrthoDB" id="10569146at2759"/>
<accession>A0A4P9Y0J1</accession>
<evidence type="ECO:0000313" key="2">
    <source>
        <dbReference type="Proteomes" id="UP000267251"/>
    </source>
</evidence>
<proteinExistence type="predicted"/>